<evidence type="ECO:0000256" key="10">
    <source>
        <dbReference type="SAM" id="MobiDB-lite"/>
    </source>
</evidence>
<dbReference type="GO" id="GO:0051028">
    <property type="term" value="P:mRNA transport"/>
    <property type="evidence" value="ECO:0007669"/>
    <property type="project" value="UniProtKB-KW"/>
</dbReference>
<proteinExistence type="inferred from homology"/>
<evidence type="ECO:0000256" key="3">
    <source>
        <dbReference type="ARBA" id="ARBA00022448"/>
    </source>
</evidence>
<dbReference type="GO" id="GO:0048573">
    <property type="term" value="P:photoperiodism, flowering"/>
    <property type="evidence" value="ECO:0007669"/>
    <property type="project" value="UniProtKB-ARBA"/>
</dbReference>
<feature type="compositionally biased region" description="Polar residues" evidence="10">
    <location>
        <begin position="850"/>
        <end position="864"/>
    </location>
</feature>
<keyword evidence="6" id="KW-0811">Translocation</keyword>
<feature type="domain" description="Peptidase S59" evidence="11">
    <location>
        <begin position="930"/>
        <end position="1072"/>
    </location>
</feature>
<evidence type="ECO:0000256" key="9">
    <source>
        <dbReference type="ARBA" id="ARBA00065263"/>
    </source>
</evidence>
<dbReference type="Gene3D" id="1.10.10.2360">
    <property type="match status" value="1"/>
</dbReference>
<reference evidence="12" key="1">
    <citation type="submission" date="2023-02" db="EMBL/GenBank/DDBJ databases">
        <title>Genome of toxic invasive species Heracleum sosnowskyi carries increased number of genes despite the absence of recent whole-genome duplications.</title>
        <authorList>
            <person name="Schelkunov M."/>
            <person name="Shtratnikova V."/>
            <person name="Makarenko M."/>
            <person name="Klepikova A."/>
            <person name="Omelchenko D."/>
            <person name="Novikova G."/>
            <person name="Obukhova E."/>
            <person name="Bogdanov V."/>
            <person name="Penin A."/>
            <person name="Logacheva M."/>
        </authorList>
    </citation>
    <scope>NUCLEOTIDE SEQUENCE</scope>
    <source>
        <strain evidence="12">Hsosn_3</strain>
        <tissue evidence="12">Leaf</tissue>
    </source>
</reference>
<keyword evidence="13" id="KW-1185">Reference proteome</keyword>
<dbReference type="GO" id="GO:0017056">
    <property type="term" value="F:structural constituent of nuclear pore"/>
    <property type="evidence" value="ECO:0007669"/>
    <property type="project" value="InterPro"/>
</dbReference>
<accession>A0AAD8MHY8</accession>
<dbReference type="GO" id="GO:0044614">
    <property type="term" value="C:nuclear pore cytoplasmic filaments"/>
    <property type="evidence" value="ECO:0007669"/>
    <property type="project" value="TreeGrafter"/>
</dbReference>
<dbReference type="GO" id="GO:0003723">
    <property type="term" value="F:RNA binding"/>
    <property type="evidence" value="ECO:0007669"/>
    <property type="project" value="TreeGrafter"/>
</dbReference>
<keyword evidence="5" id="KW-0653">Protein transport</keyword>
<comment type="similarity">
    <text evidence="2">Belongs to the nucleoporin GLFG family.</text>
</comment>
<dbReference type="SUPFAM" id="SSF82215">
    <property type="entry name" value="C-terminal autoproteolytic domain of nucleoporin nup98"/>
    <property type="match status" value="1"/>
</dbReference>
<organism evidence="12 13">
    <name type="scientific">Heracleum sosnowskyi</name>
    <dbReference type="NCBI Taxonomy" id="360622"/>
    <lineage>
        <taxon>Eukaryota</taxon>
        <taxon>Viridiplantae</taxon>
        <taxon>Streptophyta</taxon>
        <taxon>Embryophyta</taxon>
        <taxon>Tracheophyta</taxon>
        <taxon>Spermatophyta</taxon>
        <taxon>Magnoliopsida</taxon>
        <taxon>eudicotyledons</taxon>
        <taxon>Gunneridae</taxon>
        <taxon>Pentapetalae</taxon>
        <taxon>asterids</taxon>
        <taxon>campanulids</taxon>
        <taxon>Apiales</taxon>
        <taxon>Apiaceae</taxon>
        <taxon>Apioideae</taxon>
        <taxon>apioid superclade</taxon>
        <taxon>Tordylieae</taxon>
        <taxon>Tordyliinae</taxon>
        <taxon>Heracleum</taxon>
    </lineage>
</organism>
<dbReference type="PANTHER" id="PTHR23198">
    <property type="entry name" value="NUCLEOPORIN"/>
    <property type="match status" value="1"/>
</dbReference>
<dbReference type="PANTHER" id="PTHR23198:SF6">
    <property type="entry name" value="NUCLEAR PORE COMPLEX PROTEIN NUP98-NUP96"/>
    <property type="match status" value="1"/>
</dbReference>
<evidence type="ECO:0000256" key="6">
    <source>
        <dbReference type="ARBA" id="ARBA00023010"/>
    </source>
</evidence>
<evidence type="ECO:0000256" key="4">
    <source>
        <dbReference type="ARBA" id="ARBA00022816"/>
    </source>
</evidence>
<reference evidence="12" key="2">
    <citation type="submission" date="2023-05" db="EMBL/GenBank/DDBJ databases">
        <authorList>
            <person name="Schelkunov M.I."/>
        </authorList>
    </citation>
    <scope>NUCLEOTIDE SEQUENCE</scope>
    <source>
        <strain evidence="12">Hsosn_3</strain>
        <tissue evidence="12">Leaf</tissue>
    </source>
</reference>
<name>A0AAD8MHY8_9APIA</name>
<evidence type="ECO:0000313" key="12">
    <source>
        <dbReference type="EMBL" id="KAK1374101.1"/>
    </source>
</evidence>
<gene>
    <name evidence="12" type="ORF">POM88_030294</name>
</gene>
<keyword evidence="3" id="KW-0813">Transport</keyword>
<evidence type="ECO:0000256" key="1">
    <source>
        <dbReference type="ARBA" id="ARBA00004567"/>
    </source>
</evidence>
<dbReference type="Pfam" id="PF04096">
    <property type="entry name" value="Nucleoporin2"/>
    <property type="match status" value="1"/>
</dbReference>
<dbReference type="GO" id="GO:0006606">
    <property type="term" value="P:protein import into nucleus"/>
    <property type="evidence" value="ECO:0007669"/>
    <property type="project" value="TreeGrafter"/>
</dbReference>
<feature type="region of interest" description="Disordered" evidence="10">
    <location>
        <begin position="842"/>
        <end position="889"/>
    </location>
</feature>
<evidence type="ECO:0000256" key="5">
    <source>
        <dbReference type="ARBA" id="ARBA00022927"/>
    </source>
</evidence>
<dbReference type="AlphaFoldDB" id="A0AAD8MHY8"/>
<dbReference type="Gene3D" id="3.30.1610.10">
    <property type="entry name" value="Peptidase S59, nucleoporin"/>
    <property type="match status" value="1"/>
</dbReference>
<sequence>MFSSTPSTSSFTNGFGFGQSINPNVSSTGSSGSQYTFGPASNLFGSAPNSGGTSTGLFGGSSFGQSSNLFGSAPNNGGVSTGVFGGSSFGQSSNLFGSAPNNGGTPTGVFGGSSFGQSSNLFGSALNNSGTSTGVFGGSLFGQSSNLSGSAPSSDEKSKGVFGLTVSNSSFGQSNSIFGRVPNNGGTSTGVFGQTPSSIPFGQSSNLFSSGGTSKGVFGQTVSSNSFGQSNGIFGSFPNNGETSTGVFGQTPSSIPFGKSSNYGGNPTGIFGQRASSSSFDQNSNIFGSLPSNGGTSAGVFGQTASSSFGQRNNIIGYVRDNGGTSMGLFGTTASSTPSGFQVGSVPASGGTSMGVFGGTVSPFSSASIATSSSPIIWSSSTGSTTFSQVPASIASTSSGFGSGCMTSSGQATVPWDKSSLSGANSFSFGTQSFGEKRGSRVTCYTKTTEVDDKGLRKMIVSISAMPAYKDKSHEELRWEDRHQFNAGGGGVVPASVQSNDSKNPFARTDDTFQSPIPPFISSNLFPITVTPPSLGQHSFPNPATPSVPSNPFAAAVTSPSIGQYPSVYPVPPSAPSNPFSTTVTTPDATKPFIAPFSPMVSPNPFLNNSSSAPSTSETQPVSIFEPNKSLFISGLTTPTAPQYPSNNSSSTGAAPIVGPSYTNSFASSSYMWSSVAAPVTVSVPCTASIKTASLPAPFWPSQTSQTGGLSIGGFDGSKGVSGQSTLVQQLPSQNTEVKQSPIPSPFGTPSAVPQMLTAPPVRYGISSITVCDKPAPARSPSLLNIRHLSYHRQRWLPIQKYNPKIDGPKVAFFDDAQKTATTAKKEATLLPRSNPRAFISGHYEELNPRVNSNNTSFEKNSSTDTHENGEVELSSAPDQDGSLNQDKYGISSETDAAEHNRNTDFVHGDQPIKKEMSLNVYELMPKLKHSDYFFEPRVEELAIKESYEPGFCSHVKGFVVGRQGYGSIKFLEETDVRELDLESYIQFRNREVIVYMDESKKPPVGQGLNKAAEITLCNIKVVDRKTGKQYVHGPNVDKFKEKLMKKTAEQGAEFVSYNAVQGEWKFRVQHF</sequence>
<evidence type="ECO:0000259" key="11">
    <source>
        <dbReference type="PROSITE" id="PS51434"/>
    </source>
</evidence>
<dbReference type="GO" id="GO:0006405">
    <property type="term" value="P:RNA export from nucleus"/>
    <property type="evidence" value="ECO:0007669"/>
    <property type="project" value="TreeGrafter"/>
</dbReference>
<dbReference type="Proteomes" id="UP001237642">
    <property type="component" value="Unassembled WGS sequence"/>
</dbReference>
<keyword evidence="4" id="KW-0509">mRNA transport</keyword>
<dbReference type="FunFam" id="3.30.1610.10:FF:000002">
    <property type="entry name" value="nuclear pore complex protein NUP98A"/>
    <property type="match status" value="1"/>
</dbReference>
<dbReference type="InterPro" id="IPR036903">
    <property type="entry name" value="Nup98_auto-Pept-S59_dom_sf"/>
</dbReference>
<evidence type="ECO:0000256" key="8">
    <source>
        <dbReference type="ARBA" id="ARBA00023242"/>
    </source>
</evidence>
<comment type="caution">
    <text evidence="12">The sequence shown here is derived from an EMBL/GenBank/DDBJ whole genome shotgun (WGS) entry which is preliminary data.</text>
</comment>
<dbReference type="GO" id="GO:0000973">
    <property type="term" value="P:post-transcriptional tethering of RNA polymerase II gene DNA at nuclear periphery"/>
    <property type="evidence" value="ECO:0007669"/>
    <property type="project" value="TreeGrafter"/>
</dbReference>
<dbReference type="GO" id="GO:0008139">
    <property type="term" value="F:nuclear localization sequence binding"/>
    <property type="evidence" value="ECO:0007669"/>
    <property type="project" value="TreeGrafter"/>
</dbReference>
<dbReference type="InterPro" id="IPR007230">
    <property type="entry name" value="Nup98_auto-Pept-S59_dom"/>
</dbReference>
<dbReference type="PROSITE" id="PS51434">
    <property type="entry name" value="NUP_C"/>
    <property type="match status" value="1"/>
</dbReference>
<dbReference type="InterPro" id="IPR037665">
    <property type="entry name" value="Nucleoporin_S59-like"/>
</dbReference>
<evidence type="ECO:0000256" key="7">
    <source>
        <dbReference type="ARBA" id="ARBA00023132"/>
    </source>
</evidence>
<keyword evidence="7" id="KW-0906">Nuclear pore complex</keyword>
<comment type="subunit">
    <text evidence="9">Part of the nuclear pore complex (NPC). The NPC has an eight-fold symmetrical structure comprising a central transport channel and two rings, the cytoplasmic and nuclear rings, to which eight filaments are attached. The cytoplasmic filaments have loose ends, while the nuclear filaments are joined in a distal ring, forming a nuclear basket. NPCs are highly dynamic in configuration and composition, and can be devided in 3 subcomplexes, the NUP62 subcomplex, the NUP107-160 subcomplex and the NUP93 subcomplex, containing approximately 30 different nucleoporin proteins.</text>
</comment>
<evidence type="ECO:0000313" key="13">
    <source>
        <dbReference type="Proteomes" id="UP001237642"/>
    </source>
</evidence>
<dbReference type="GO" id="GO:0034398">
    <property type="term" value="P:telomere tethering at nuclear periphery"/>
    <property type="evidence" value="ECO:0007669"/>
    <property type="project" value="TreeGrafter"/>
</dbReference>
<comment type="subcellular location">
    <subcellularLocation>
        <location evidence="1">Nucleus</location>
        <location evidence="1">Nuclear pore complex</location>
    </subcellularLocation>
</comment>
<evidence type="ECO:0000256" key="2">
    <source>
        <dbReference type="ARBA" id="ARBA00008926"/>
    </source>
</evidence>
<dbReference type="EMBL" id="JAUIZM010000007">
    <property type="protein sequence ID" value="KAK1374101.1"/>
    <property type="molecule type" value="Genomic_DNA"/>
</dbReference>
<protein>
    <submittedName>
        <fullName evidence="12">Peptidase S59, nucleoporin</fullName>
    </submittedName>
</protein>
<keyword evidence="8" id="KW-0539">Nucleus</keyword>